<protein>
    <submittedName>
        <fullName evidence="1">Uncharacterized protein</fullName>
    </submittedName>
</protein>
<evidence type="ECO:0000313" key="2">
    <source>
        <dbReference type="Proteomes" id="UP001465755"/>
    </source>
</evidence>
<comment type="caution">
    <text evidence="1">The sequence shown here is derived from an EMBL/GenBank/DDBJ whole genome shotgun (WGS) entry which is preliminary data.</text>
</comment>
<gene>
    <name evidence="1" type="ORF">WJX73_002242</name>
</gene>
<dbReference type="AlphaFoldDB" id="A0AAW1PUN0"/>
<organism evidence="1 2">
    <name type="scientific">Symbiochloris irregularis</name>
    <dbReference type="NCBI Taxonomy" id="706552"/>
    <lineage>
        <taxon>Eukaryota</taxon>
        <taxon>Viridiplantae</taxon>
        <taxon>Chlorophyta</taxon>
        <taxon>core chlorophytes</taxon>
        <taxon>Trebouxiophyceae</taxon>
        <taxon>Trebouxiales</taxon>
        <taxon>Trebouxiaceae</taxon>
        <taxon>Symbiochloris</taxon>
    </lineage>
</organism>
<dbReference type="EMBL" id="JALJOQ010000003">
    <property type="protein sequence ID" value="KAK9813663.1"/>
    <property type="molecule type" value="Genomic_DNA"/>
</dbReference>
<dbReference type="Proteomes" id="UP001465755">
    <property type="component" value="Unassembled WGS sequence"/>
</dbReference>
<reference evidence="1 2" key="1">
    <citation type="journal article" date="2024" name="Nat. Commun.">
        <title>Phylogenomics reveals the evolutionary origins of lichenization in chlorophyte algae.</title>
        <authorList>
            <person name="Puginier C."/>
            <person name="Libourel C."/>
            <person name="Otte J."/>
            <person name="Skaloud P."/>
            <person name="Haon M."/>
            <person name="Grisel S."/>
            <person name="Petersen M."/>
            <person name="Berrin J.G."/>
            <person name="Delaux P.M."/>
            <person name="Dal Grande F."/>
            <person name="Keller J."/>
        </authorList>
    </citation>
    <scope>NUCLEOTIDE SEQUENCE [LARGE SCALE GENOMIC DNA]</scope>
    <source>
        <strain evidence="1 2">SAG 2036</strain>
    </source>
</reference>
<keyword evidence="2" id="KW-1185">Reference proteome</keyword>
<evidence type="ECO:0000313" key="1">
    <source>
        <dbReference type="EMBL" id="KAK9813663.1"/>
    </source>
</evidence>
<name>A0AAW1PUN0_9CHLO</name>
<accession>A0AAW1PUN0</accession>
<sequence>MAKSAPQKEHERAVGASNELFNRGFEKLISAWLVVICIARAAPQQGRAAAEAFAVLVLGCFAASGALGAESAAAPYASLWQHTGWYSLLPT</sequence>
<proteinExistence type="predicted"/>